<accession>A0A0N8GSQ9</accession>
<sequence length="372" mass="41794">MARIIKAGPDAPVIHKTFTFEVIRKAEAGETPGGRIRVNTARLDRENDIIPPSGAVLDNYRLNPVVQWMHNYADPWSTVGRSIHIEHSKEYIDIDFEMRPAANDFDPQTIILLQWTGGWVRCASIGMRPLTYKANSSGGFIFPSWEFVEWSLVPIPMNPDALRQLGVQPSAEVVRRFYGGFESMAKAPMHPSIPAIDSGGLIQKSISLDRLVEEVSTAIYRVLWDRDDDGYHHYDGVRRHVAAVYEDHAIACIGLAFYRVEYTIEAGLVKVQPKDEWVEVDREWPEISATMTTIERSMLQIIGKAGARHSTKDMDLVQQMHDTACALGAACGSDETKAEADETVTTKSEEVIDIDKTNIREVIASFKTMFNR</sequence>
<keyword evidence="2" id="KW-1185">Reference proteome</keyword>
<dbReference type="Proteomes" id="UP000050277">
    <property type="component" value="Unassembled WGS sequence"/>
</dbReference>
<evidence type="ECO:0000313" key="2">
    <source>
        <dbReference type="Proteomes" id="UP000050277"/>
    </source>
</evidence>
<dbReference type="AlphaFoldDB" id="A0A0N8GSQ9"/>
<organism evidence="1 2">
    <name type="scientific">Herpetosiphon geysericola</name>
    <dbReference type="NCBI Taxonomy" id="70996"/>
    <lineage>
        <taxon>Bacteria</taxon>
        <taxon>Bacillati</taxon>
        <taxon>Chloroflexota</taxon>
        <taxon>Chloroflexia</taxon>
        <taxon>Herpetosiphonales</taxon>
        <taxon>Herpetosiphonaceae</taxon>
        <taxon>Herpetosiphon</taxon>
    </lineage>
</organism>
<dbReference type="STRING" id="70996.SE18_08505"/>
<name>A0A0N8GSQ9_9CHLR</name>
<dbReference type="RefSeq" id="WP_054534015.1">
    <property type="nucleotide sequence ID" value="NZ_LGKP01000014.1"/>
</dbReference>
<dbReference type="OrthoDB" id="285648at2"/>
<evidence type="ECO:0008006" key="3">
    <source>
        <dbReference type="Google" id="ProtNLM"/>
    </source>
</evidence>
<gene>
    <name evidence="1" type="ORF">SE18_08505</name>
</gene>
<reference evidence="1 2" key="1">
    <citation type="submission" date="2015-07" db="EMBL/GenBank/DDBJ databases">
        <title>Whole genome sequence of Herpetosiphon geysericola DSM 7119.</title>
        <authorList>
            <person name="Hemp J."/>
            <person name="Ward L.M."/>
            <person name="Pace L.A."/>
            <person name="Fischer W.W."/>
        </authorList>
    </citation>
    <scope>NUCLEOTIDE SEQUENCE [LARGE SCALE GENOMIC DNA]</scope>
    <source>
        <strain evidence="1 2">DSM 7119</strain>
    </source>
</reference>
<protein>
    <recommendedName>
        <fullName evidence="3">Peptidase U35</fullName>
    </recommendedName>
</protein>
<proteinExistence type="predicted"/>
<evidence type="ECO:0000313" key="1">
    <source>
        <dbReference type="EMBL" id="KPL89986.1"/>
    </source>
</evidence>
<comment type="caution">
    <text evidence="1">The sequence shown here is derived from an EMBL/GenBank/DDBJ whole genome shotgun (WGS) entry which is preliminary data.</text>
</comment>
<dbReference type="EMBL" id="LGKP01000014">
    <property type="protein sequence ID" value="KPL89986.1"/>
    <property type="molecule type" value="Genomic_DNA"/>
</dbReference>